<accession>A0AB39PX72</accession>
<name>A0AB39PX72_9ACTN</name>
<evidence type="ECO:0000259" key="1">
    <source>
        <dbReference type="Pfam" id="PF21806"/>
    </source>
</evidence>
<sequence length="196" mass="22048">MQGEPQGEGIVREFARAESERLASTMRALTTSGTADWSVESNDPLITLTRCARQSIDATSCFVDLPFWRTTHADQYLHAQHEAIRQRGVKVRRLFIVERPEDLDAGLDGILEQQRNAGIQARVVVLSQLLFHVRMGGTADVVIFDGELCFELITDVQGSDTTVRLDGRARHVTQRRAWFDELWDAGMEGPPDLRGR</sequence>
<evidence type="ECO:0000313" key="2">
    <source>
        <dbReference type="EMBL" id="XDQ34657.1"/>
    </source>
</evidence>
<protein>
    <submittedName>
        <fullName evidence="2">DUF6879 family protein</fullName>
    </submittedName>
</protein>
<dbReference type="Pfam" id="PF21806">
    <property type="entry name" value="DUF6879"/>
    <property type="match status" value="1"/>
</dbReference>
<feature type="domain" description="DUF6879" evidence="1">
    <location>
        <begin position="73"/>
        <end position="187"/>
    </location>
</feature>
<proteinExistence type="predicted"/>
<gene>
    <name evidence="2" type="ORF">AB5J49_15650</name>
</gene>
<organism evidence="2">
    <name type="scientific">Streptomyces sp. R28</name>
    <dbReference type="NCBI Taxonomy" id="3238628"/>
    <lineage>
        <taxon>Bacteria</taxon>
        <taxon>Bacillati</taxon>
        <taxon>Actinomycetota</taxon>
        <taxon>Actinomycetes</taxon>
        <taxon>Kitasatosporales</taxon>
        <taxon>Streptomycetaceae</taxon>
        <taxon>Streptomyces</taxon>
    </lineage>
</organism>
<reference evidence="2" key="1">
    <citation type="submission" date="2024-07" db="EMBL/GenBank/DDBJ databases">
        <authorList>
            <person name="Yu S.T."/>
        </authorList>
    </citation>
    <scope>NUCLEOTIDE SEQUENCE</scope>
    <source>
        <strain evidence="2">R28</strain>
    </source>
</reference>
<dbReference type="RefSeq" id="WP_369169246.1">
    <property type="nucleotide sequence ID" value="NZ_CP163439.1"/>
</dbReference>
<dbReference type="AlphaFoldDB" id="A0AB39PX72"/>
<dbReference type="InterPro" id="IPR049244">
    <property type="entry name" value="DUF6879"/>
</dbReference>
<dbReference type="EMBL" id="CP163439">
    <property type="protein sequence ID" value="XDQ34657.1"/>
    <property type="molecule type" value="Genomic_DNA"/>
</dbReference>